<accession>A0A091A590</accession>
<evidence type="ECO:0000256" key="1">
    <source>
        <dbReference type="SAM" id="MobiDB-lite"/>
    </source>
</evidence>
<proteinExistence type="predicted"/>
<feature type="region of interest" description="Disordered" evidence="1">
    <location>
        <begin position="27"/>
        <end position="47"/>
    </location>
</feature>
<name>A0A091A590_PAEMA</name>
<dbReference type="EMBL" id="JMQA01000009">
    <property type="protein sequence ID" value="KFN11446.1"/>
    <property type="molecule type" value="Genomic_DNA"/>
</dbReference>
<sequence length="47" mass="4957">MRRCLITSAMQKVIQVKGEGERILTSRSTSSGTYGAMSCSSSEAVTG</sequence>
<keyword evidence="3" id="KW-1185">Reference proteome</keyword>
<dbReference type="AlphaFoldDB" id="A0A091A590"/>
<evidence type="ECO:0000313" key="2">
    <source>
        <dbReference type="EMBL" id="KFN11446.1"/>
    </source>
</evidence>
<reference evidence="2 3" key="1">
    <citation type="submission" date="2014-04" db="EMBL/GenBank/DDBJ databases">
        <authorList>
            <person name="Bishop-Lilly K.A."/>
            <person name="Broomall S.M."/>
            <person name="Chain P.S."/>
            <person name="Chertkov O."/>
            <person name="Coyne S.R."/>
            <person name="Daligault H.E."/>
            <person name="Davenport K.W."/>
            <person name="Erkkila T."/>
            <person name="Frey K.G."/>
            <person name="Gibbons H.S."/>
            <person name="Gu W."/>
            <person name="Jaissle J."/>
            <person name="Johnson S.L."/>
            <person name="Koroleva G.I."/>
            <person name="Ladner J.T."/>
            <person name="Lo C.-C."/>
            <person name="Minogue T.D."/>
            <person name="Munk C."/>
            <person name="Palacios G.F."/>
            <person name="Redden C.L."/>
            <person name="Rosenzweig C.N."/>
            <person name="Scholz M.B."/>
            <person name="Teshima H."/>
            <person name="Xu Y."/>
        </authorList>
    </citation>
    <scope>NUCLEOTIDE SEQUENCE [LARGE SCALE GENOMIC DNA]</scope>
    <source>
        <strain evidence="2 3">8244</strain>
    </source>
</reference>
<evidence type="ECO:0000313" key="3">
    <source>
        <dbReference type="Proteomes" id="UP000029278"/>
    </source>
</evidence>
<dbReference type="HOGENOM" id="CLU_3171041_0_0_9"/>
<comment type="caution">
    <text evidence="2">The sequence shown here is derived from an EMBL/GenBank/DDBJ whole genome shotgun (WGS) entry which is preliminary data.</text>
</comment>
<organism evidence="2 3">
    <name type="scientific">Paenibacillus macerans</name>
    <name type="common">Bacillus macerans</name>
    <dbReference type="NCBI Taxonomy" id="44252"/>
    <lineage>
        <taxon>Bacteria</taxon>
        <taxon>Bacillati</taxon>
        <taxon>Bacillota</taxon>
        <taxon>Bacilli</taxon>
        <taxon>Bacillales</taxon>
        <taxon>Paenibacillaceae</taxon>
        <taxon>Paenibacillus</taxon>
    </lineage>
</organism>
<gene>
    <name evidence="2" type="ORF">DJ90_6398</name>
</gene>
<protein>
    <submittedName>
        <fullName evidence="2">Uncharacterized protein</fullName>
    </submittedName>
</protein>
<dbReference type="Proteomes" id="UP000029278">
    <property type="component" value="Unassembled WGS sequence"/>
</dbReference>